<dbReference type="InterPro" id="IPR014729">
    <property type="entry name" value="Rossmann-like_a/b/a_fold"/>
</dbReference>
<dbReference type="Proteomes" id="UP001497382">
    <property type="component" value="Unassembled WGS sequence"/>
</dbReference>
<dbReference type="PANTHER" id="PTHR45937">
    <property type="entry name" value="ASPARAGINE SYNTHETASE DOMAIN-CONTAINING PROTEIN 1"/>
    <property type="match status" value="1"/>
</dbReference>
<protein>
    <recommendedName>
        <fullName evidence="4">Asparagine synthetase domain-containing protein</fullName>
    </recommendedName>
</protein>
<accession>A0AAV2AZK9</accession>
<keyword evidence="6" id="KW-1185">Reference proteome</keyword>
<dbReference type="PANTHER" id="PTHR45937:SF1">
    <property type="entry name" value="ASPARAGINE SYNTHETASE DOMAIN-CONTAINING PROTEIN 1"/>
    <property type="match status" value="1"/>
</dbReference>
<keyword evidence="3" id="KW-0315">Glutamine amidotransferase</keyword>
<dbReference type="Pfam" id="PF00733">
    <property type="entry name" value="Asn_synthase"/>
    <property type="match status" value="1"/>
</dbReference>
<comment type="caution">
    <text evidence="5">The sequence shown here is derived from an EMBL/GenBank/DDBJ whole genome shotgun (WGS) entry which is preliminary data.</text>
</comment>
<dbReference type="AlphaFoldDB" id="A0AAV2AZK9"/>
<dbReference type="GO" id="GO:0006529">
    <property type="term" value="P:asparagine biosynthetic process"/>
    <property type="evidence" value="ECO:0007669"/>
    <property type="project" value="UniProtKB-KW"/>
</dbReference>
<evidence type="ECO:0000256" key="2">
    <source>
        <dbReference type="ARBA" id="ARBA00022888"/>
    </source>
</evidence>
<keyword evidence="2" id="KW-0061">Asparagine biosynthesis</keyword>
<dbReference type="CDD" id="cd01991">
    <property type="entry name" value="Asn_synthase_B_C"/>
    <property type="match status" value="1"/>
</dbReference>
<dbReference type="EMBL" id="CAXIEN010000245">
    <property type="protein sequence ID" value="CAL1289272.1"/>
    <property type="molecule type" value="Genomic_DNA"/>
</dbReference>
<reference evidence="5 6" key="1">
    <citation type="submission" date="2024-04" db="EMBL/GenBank/DDBJ databases">
        <authorList>
            <person name="Rising A."/>
            <person name="Reimegard J."/>
            <person name="Sonavane S."/>
            <person name="Akerstrom W."/>
            <person name="Nylinder S."/>
            <person name="Hedman E."/>
            <person name="Kallberg Y."/>
        </authorList>
    </citation>
    <scope>NUCLEOTIDE SEQUENCE [LARGE SCALE GENOMIC DNA]</scope>
</reference>
<evidence type="ECO:0000256" key="3">
    <source>
        <dbReference type="ARBA" id="ARBA00022962"/>
    </source>
</evidence>
<keyword evidence="1" id="KW-0028">Amino-acid biosynthesis</keyword>
<evidence type="ECO:0000313" key="6">
    <source>
        <dbReference type="Proteomes" id="UP001497382"/>
    </source>
</evidence>
<dbReference type="Gene3D" id="3.40.50.620">
    <property type="entry name" value="HUPs"/>
    <property type="match status" value="1"/>
</dbReference>
<organism evidence="5 6">
    <name type="scientific">Larinioides sclopetarius</name>
    <dbReference type="NCBI Taxonomy" id="280406"/>
    <lineage>
        <taxon>Eukaryota</taxon>
        <taxon>Metazoa</taxon>
        <taxon>Ecdysozoa</taxon>
        <taxon>Arthropoda</taxon>
        <taxon>Chelicerata</taxon>
        <taxon>Arachnida</taxon>
        <taxon>Araneae</taxon>
        <taxon>Araneomorphae</taxon>
        <taxon>Entelegynae</taxon>
        <taxon>Araneoidea</taxon>
        <taxon>Araneidae</taxon>
        <taxon>Larinioides</taxon>
    </lineage>
</organism>
<name>A0AAV2AZK9_9ARAC</name>
<evidence type="ECO:0000259" key="4">
    <source>
        <dbReference type="Pfam" id="PF00733"/>
    </source>
</evidence>
<gene>
    <name evidence="5" type="ORF">LARSCL_LOCUS15834</name>
</gene>
<dbReference type="InterPro" id="IPR051857">
    <property type="entry name" value="Asn_synthetase_domain"/>
</dbReference>
<proteinExistence type="predicted"/>
<dbReference type="GO" id="GO:0004066">
    <property type="term" value="F:asparagine synthase (glutamine-hydrolyzing) activity"/>
    <property type="evidence" value="ECO:0007669"/>
    <property type="project" value="InterPro"/>
</dbReference>
<dbReference type="InterPro" id="IPR001962">
    <property type="entry name" value="Asn_synthase"/>
</dbReference>
<dbReference type="SUPFAM" id="SSF52402">
    <property type="entry name" value="Adenine nucleotide alpha hydrolases-like"/>
    <property type="match status" value="1"/>
</dbReference>
<sequence>MNLRKSTAADRHSVYETPDRVTGRNGIMALRKICPNRTWNFVEVNITEEDLINERRDTISHLLRPSCTVLDDSIGCALWFASRGKGILALDKGYESYSSPVRVLLVGMGADEQLGGYSRHRAKFNSFGWPGLIEELTLELDRISSRNLGRDDRIIADNGVESRYPFLDEVVVSFLNSLPVWLKMNLNYPRGIGEKLLLRLLAYKLGLHDAAALPKRAIQFGSRIARIENSKEKGSDVCERLKNL</sequence>
<evidence type="ECO:0000256" key="1">
    <source>
        <dbReference type="ARBA" id="ARBA00022605"/>
    </source>
</evidence>
<evidence type="ECO:0000313" key="5">
    <source>
        <dbReference type="EMBL" id="CAL1289272.1"/>
    </source>
</evidence>
<feature type="domain" description="Asparagine synthetase" evidence="4">
    <location>
        <begin position="131"/>
        <end position="205"/>
    </location>
</feature>